<feature type="region of interest" description="Disordered" evidence="1">
    <location>
        <begin position="1"/>
        <end position="23"/>
    </location>
</feature>
<dbReference type="EMBL" id="BTSX01000004">
    <property type="protein sequence ID" value="GMS92534.1"/>
    <property type="molecule type" value="Genomic_DNA"/>
</dbReference>
<name>A0AAV5TEN2_9BILA</name>
<feature type="non-terminal residue" evidence="3">
    <location>
        <position position="380"/>
    </location>
</feature>
<dbReference type="Gene3D" id="3.15.10.10">
    <property type="entry name" value="Bactericidal permeability-increasing protein, domain 1"/>
    <property type="match status" value="1"/>
</dbReference>
<accession>A0AAV5TEN2</accession>
<evidence type="ECO:0000259" key="2">
    <source>
        <dbReference type="SMART" id="SM00328"/>
    </source>
</evidence>
<feature type="non-terminal residue" evidence="3">
    <location>
        <position position="1"/>
    </location>
</feature>
<dbReference type="GO" id="GO:0008289">
    <property type="term" value="F:lipid binding"/>
    <property type="evidence" value="ECO:0007669"/>
    <property type="project" value="InterPro"/>
</dbReference>
<dbReference type="InterPro" id="IPR032942">
    <property type="entry name" value="BPI/LBP/Plunc"/>
</dbReference>
<keyword evidence="4" id="KW-1185">Reference proteome</keyword>
<evidence type="ECO:0000313" key="4">
    <source>
        <dbReference type="Proteomes" id="UP001432027"/>
    </source>
</evidence>
<dbReference type="SMART" id="SM00328">
    <property type="entry name" value="BPI1"/>
    <property type="match status" value="1"/>
</dbReference>
<evidence type="ECO:0000256" key="1">
    <source>
        <dbReference type="SAM" id="MobiDB-lite"/>
    </source>
</evidence>
<feature type="domain" description="Lipid-binding serum glycoprotein N-terminal" evidence="2">
    <location>
        <begin position="104"/>
        <end position="342"/>
    </location>
</feature>
<protein>
    <recommendedName>
        <fullName evidence="2">Lipid-binding serum glycoprotein N-terminal domain-containing protein</fullName>
    </recommendedName>
</protein>
<dbReference type="SUPFAM" id="SSF55394">
    <property type="entry name" value="Bactericidal permeability-increasing protein, BPI"/>
    <property type="match status" value="1"/>
</dbReference>
<proteinExistence type="predicted"/>
<dbReference type="InterPro" id="IPR017943">
    <property type="entry name" value="Bactericidal_perm-incr_a/b_dom"/>
</dbReference>
<dbReference type="PANTHER" id="PTHR10504:SF144">
    <property type="entry name" value="BPI1 DOMAIN-CONTAINING PROTEIN"/>
    <property type="match status" value="1"/>
</dbReference>
<organism evidence="3 4">
    <name type="scientific">Pristionchus entomophagus</name>
    <dbReference type="NCBI Taxonomy" id="358040"/>
    <lineage>
        <taxon>Eukaryota</taxon>
        <taxon>Metazoa</taxon>
        <taxon>Ecdysozoa</taxon>
        <taxon>Nematoda</taxon>
        <taxon>Chromadorea</taxon>
        <taxon>Rhabditida</taxon>
        <taxon>Rhabditina</taxon>
        <taxon>Diplogasteromorpha</taxon>
        <taxon>Diplogasteroidea</taxon>
        <taxon>Neodiplogasteridae</taxon>
        <taxon>Pristionchus</taxon>
    </lineage>
</organism>
<dbReference type="PANTHER" id="PTHR10504">
    <property type="entry name" value="BACTERICIDAL PERMEABILITY-INCREASING BPI PROTEIN-RELATED"/>
    <property type="match status" value="1"/>
</dbReference>
<dbReference type="Proteomes" id="UP001432027">
    <property type="component" value="Unassembled WGS sequence"/>
</dbReference>
<gene>
    <name evidence="3" type="ORF">PENTCL1PPCAC_14709</name>
</gene>
<dbReference type="AlphaFoldDB" id="A0AAV5TEN2"/>
<dbReference type="GO" id="GO:0005615">
    <property type="term" value="C:extracellular space"/>
    <property type="evidence" value="ECO:0007669"/>
    <property type="project" value="TreeGrafter"/>
</dbReference>
<reference evidence="3" key="1">
    <citation type="submission" date="2023-10" db="EMBL/GenBank/DDBJ databases">
        <title>Genome assembly of Pristionchus species.</title>
        <authorList>
            <person name="Yoshida K."/>
            <person name="Sommer R.J."/>
        </authorList>
    </citation>
    <scope>NUCLEOTIDE SEQUENCE</scope>
    <source>
        <strain evidence="3">RS0144</strain>
    </source>
</reference>
<dbReference type="InterPro" id="IPR017942">
    <property type="entry name" value="Lipid-bd_serum_glycop_N"/>
</dbReference>
<evidence type="ECO:0000313" key="3">
    <source>
        <dbReference type="EMBL" id="GMS92534.1"/>
    </source>
</evidence>
<sequence>LVTSQQYGPAPAPAPAPSYGGAAAAAAPSYGAASPAPAPAPAPVEAPAPAEAPAEAVATASAAPAAVAPMGYMGPMMPIGGYGGPDFDPALLGGRKGFPGLRARLNSRLWMYASGMLHKILDREIVRARLPDIVQSTQPIFEGCVALYNAYVSRYRSPCKVAVYPVGPHNSPGKIRLQIEGLDIGITGNIAGRVTVIIPLNIQSLMPCGIVEINIHGLNLGVEVEVVNGPCGPRINVCFCAASVDYVDICIREGGLIGSLFNSFARRSVSQSVQDMLPSELCRMLRKLVEEQVNTRSNLIPQAISLTQIAAVGAGGLNQMPPRPDPVFCEQQCGMKMGALAAMGVDNSLAAPQIPTSAYGGPGNAPKFVRSIPPPHLVLP</sequence>
<comment type="caution">
    <text evidence="3">The sequence shown here is derived from an EMBL/GenBank/DDBJ whole genome shotgun (WGS) entry which is preliminary data.</text>
</comment>